<dbReference type="NCBIfam" id="TIGR01579">
    <property type="entry name" value="MiaB-like-C"/>
    <property type="match status" value="1"/>
</dbReference>
<feature type="domain" description="Radical SAM core" evidence="9">
    <location>
        <begin position="167"/>
        <end position="398"/>
    </location>
</feature>
<evidence type="ECO:0000259" key="9">
    <source>
        <dbReference type="PROSITE" id="PS51918"/>
    </source>
</evidence>
<evidence type="ECO:0000313" key="11">
    <source>
        <dbReference type="Proteomes" id="UP000271227"/>
    </source>
</evidence>
<dbReference type="GO" id="GO:0035598">
    <property type="term" value="F:tRNA (N(6)-L-threonylcarbamoyladenosine(37)-C(2))-methylthiotransferase activity"/>
    <property type="evidence" value="ECO:0007669"/>
    <property type="project" value="TreeGrafter"/>
</dbReference>
<dbReference type="InterPro" id="IPR023404">
    <property type="entry name" value="rSAM_horseshoe"/>
</dbReference>
<dbReference type="PROSITE" id="PS51918">
    <property type="entry name" value="RADICAL_SAM"/>
    <property type="match status" value="1"/>
</dbReference>
<evidence type="ECO:0000256" key="1">
    <source>
        <dbReference type="ARBA" id="ARBA00001966"/>
    </source>
</evidence>
<dbReference type="Pfam" id="PF00919">
    <property type="entry name" value="UPF0004"/>
    <property type="match status" value="1"/>
</dbReference>
<dbReference type="Proteomes" id="UP000271227">
    <property type="component" value="Unassembled WGS sequence"/>
</dbReference>
<feature type="domain" description="MTTase N-terminal" evidence="8">
    <location>
        <begin position="10"/>
        <end position="113"/>
    </location>
</feature>
<dbReference type="SFLD" id="SFLDG01082">
    <property type="entry name" value="B12-binding_domain_containing"/>
    <property type="match status" value="1"/>
</dbReference>
<dbReference type="Gene3D" id="3.80.30.20">
    <property type="entry name" value="tm_1862 like domain"/>
    <property type="match status" value="1"/>
</dbReference>
<evidence type="ECO:0000256" key="2">
    <source>
        <dbReference type="ARBA" id="ARBA00022485"/>
    </source>
</evidence>
<dbReference type="InterPro" id="IPR013848">
    <property type="entry name" value="Methylthiotransferase_N"/>
</dbReference>
<keyword evidence="7" id="KW-0411">Iron-sulfur</keyword>
<dbReference type="InParanoid" id="A0A3M0CEI8"/>
<dbReference type="Gene3D" id="3.40.50.12160">
    <property type="entry name" value="Methylthiotransferase, N-terminal domain"/>
    <property type="match status" value="1"/>
</dbReference>
<dbReference type="EMBL" id="REFR01000011">
    <property type="protein sequence ID" value="RMB07772.1"/>
    <property type="molecule type" value="Genomic_DNA"/>
</dbReference>
<keyword evidence="3 10" id="KW-0808">Transferase</keyword>
<dbReference type="PROSITE" id="PS51449">
    <property type="entry name" value="MTTASE_N"/>
    <property type="match status" value="1"/>
</dbReference>
<evidence type="ECO:0000256" key="7">
    <source>
        <dbReference type="ARBA" id="ARBA00023014"/>
    </source>
</evidence>
<keyword evidence="6" id="KW-0408">Iron</keyword>
<evidence type="ECO:0000256" key="4">
    <source>
        <dbReference type="ARBA" id="ARBA00022691"/>
    </source>
</evidence>
<dbReference type="InterPro" id="IPR007197">
    <property type="entry name" value="rSAM"/>
</dbReference>
<dbReference type="InterPro" id="IPR005839">
    <property type="entry name" value="Methylthiotransferase"/>
</dbReference>
<keyword evidence="11" id="KW-1185">Reference proteome</keyword>
<evidence type="ECO:0000259" key="8">
    <source>
        <dbReference type="PROSITE" id="PS51449"/>
    </source>
</evidence>
<evidence type="ECO:0000313" key="10">
    <source>
        <dbReference type="EMBL" id="RMB07772.1"/>
    </source>
</evidence>
<dbReference type="InterPro" id="IPR038135">
    <property type="entry name" value="Methylthiotransferase_N_sf"/>
</dbReference>
<proteinExistence type="predicted"/>
<dbReference type="PANTHER" id="PTHR11918">
    <property type="entry name" value="RADICAL SAM PROTEINS"/>
    <property type="match status" value="1"/>
</dbReference>
<keyword evidence="2" id="KW-0004">4Fe-4S</keyword>
<dbReference type="InterPro" id="IPR006638">
    <property type="entry name" value="Elp3/MiaA/NifB-like_rSAM"/>
</dbReference>
<dbReference type="Pfam" id="PF04055">
    <property type="entry name" value="Radical_SAM"/>
    <property type="match status" value="1"/>
</dbReference>
<dbReference type="InterPro" id="IPR058240">
    <property type="entry name" value="rSAM_sf"/>
</dbReference>
<dbReference type="NCBIfam" id="TIGR00089">
    <property type="entry name" value="MiaB/RimO family radical SAM methylthiotransferase"/>
    <property type="match status" value="1"/>
</dbReference>
<dbReference type="GO" id="GO:0046872">
    <property type="term" value="F:metal ion binding"/>
    <property type="evidence" value="ECO:0007669"/>
    <property type="project" value="UniProtKB-KW"/>
</dbReference>
<dbReference type="AlphaFoldDB" id="A0A3M0CEI8"/>
<dbReference type="SUPFAM" id="SSF102114">
    <property type="entry name" value="Radical SAM enzymes"/>
    <property type="match status" value="1"/>
</dbReference>
<evidence type="ECO:0000256" key="3">
    <source>
        <dbReference type="ARBA" id="ARBA00022679"/>
    </source>
</evidence>
<dbReference type="SMART" id="SM00729">
    <property type="entry name" value="Elp3"/>
    <property type="match status" value="1"/>
</dbReference>
<organism evidence="10 11">
    <name type="scientific">Eilatimonas milleporae</name>
    <dbReference type="NCBI Taxonomy" id="911205"/>
    <lineage>
        <taxon>Bacteria</taxon>
        <taxon>Pseudomonadati</taxon>
        <taxon>Pseudomonadota</taxon>
        <taxon>Alphaproteobacteria</taxon>
        <taxon>Kordiimonadales</taxon>
        <taxon>Kordiimonadaceae</taxon>
        <taxon>Eilatimonas</taxon>
    </lineage>
</organism>
<protein>
    <submittedName>
        <fullName evidence="10">Threonylcarbamoyladenosine tRNA methylthiotransferase MtaB</fullName>
    </submittedName>
</protein>
<dbReference type="GO" id="GO:0051539">
    <property type="term" value="F:4 iron, 4 sulfur cluster binding"/>
    <property type="evidence" value="ECO:0007669"/>
    <property type="project" value="UniProtKB-KW"/>
</dbReference>
<reference evidence="10 11" key="1">
    <citation type="submission" date="2018-10" db="EMBL/GenBank/DDBJ databases">
        <title>Genomic Encyclopedia of Archaeal and Bacterial Type Strains, Phase II (KMG-II): from individual species to whole genera.</title>
        <authorList>
            <person name="Goeker M."/>
        </authorList>
    </citation>
    <scope>NUCLEOTIDE SEQUENCE [LARGE SCALE GENOMIC DNA]</scope>
    <source>
        <strain evidence="10 11">DSM 25217</strain>
    </source>
</reference>
<gene>
    <name evidence="10" type="ORF">BXY39_1862</name>
</gene>
<comment type="cofactor">
    <cofactor evidence="1">
        <name>[4Fe-4S] cluster</name>
        <dbReference type="ChEBI" id="CHEBI:49883"/>
    </cofactor>
</comment>
<dbReference type="PANTHER" id="PTHR11918:SF45">
    <property type="entry name" value="THREONYLCARBAMOYLADENOSINE TRNA METHYLTHIOTRANSFERASE"/>
    <property type="match status" value="1"/>
</dbReference>
<keyword evidence="4" id="KW-0949">S-adenosyl-L-methionine</keyword>
<accession>A0A3M0CEI8</accession>
<evidence type="ECO:0000256" key="5">
    <source>
        <dbReference type="ARBA" id="ARBA00022723"/>
    </source>
</evidence>
<dbReference type="PROSITE" id="PS01278">
    <property type="entry name" value="MTTASE_RADICAL"/>
    <property type="match status" value="1"/>
</dbReference>
<keyword evidence="5" id="KW-0479">Metal-binding</keyword>
<dbReference type="InterPro" id="IPR020612">
    <property type="entry name" value="Methylthiotransferase_CS"/>
</dbReference>
<sequence>MSETRDSKHGSTEVITFGCRLNAYESEVMRTHAARAGLDDAVIVNTCAVTAEAARQARQTIRRIARERPDARLVVTGCAAQVDPDSFARLDGVNAVIGNGEKLDGAMWDTLAKDARIKNTGAKESPITGVAEKDADPRGFLDAATPRVAVNDIFAVTETAGHLIDGFGDRARAFVQIQNGCNHRCTFCIIPYGRGNSRSVPMGGVVDQIKRLVDTGYGEVVLTGVDITSFGEDLPGTPSLGVLVQKILTHVPDLPRLRISSIDSIEVDGPLMDAITGETRVMPHLHLSLQAGDNMILKRMKRRHLREDAIHFCTAVRARRPEVVFGADIIAGFPTETDEMFANSLRLVEECDLTWLHVFPYSEREGTPAARIPNKVAKAVRKERAARLRAHGEARVKALFARRAGTRAEVLVERGGGGMATGHTEDFIPVTLTGDHRPGARVPVTLVHHDGRTMRGLEDGPDRAQGTGYTNGHTHGYGHGYAHGHGCEPGAKDGTA</sequence>
<dbReference type="InterPro" id="IPR006467">
    <property type="entry name" value="MiaB-like_bact"/>
</dbReference>
<dbReference type="SFLD" id="SFLDS00029">
    <property type="entry name" value="Radical_SAM"/>
    <property type="match status" value="1"/>
</dbReference>
<name>A0A3M0CEI8_9PROT</name>
<dbReference type="CDD" id="cd01335">
    <property type="entry name" value="Radical_SAM"/>
    <property type="match status" value="1"/>
</dbReference>
<comment type="caution">
    <text evidence="10">The sequence shown here is derived from an EMBL/GenBank/DDBJ whole genome shotgun (WGS) entry which is preliminary data.</text>
</comment>
<evidence type="ECO:0000256" key="6">
    <source>
        <dbReference type="ARBA" id="ARBA00023004"/>
    </source>
</evidence>